<reference evidence="1" key="1">
    <citation type="submission" date="2018-02" db="EMBL/GenBank/DDBJ databases">
        <authorList>
            <person name="Cohen D.B."/>
            <person name="Kent A.D."/>
        </authorList>
    </citation>
    <scope>NUCLEOTIDE SEQUENCE</scope>
</reference>
<protein>
    <submittedName>
        <fullName evidence="1">Uncharacterized protein</fullName>
    </submittedName>
</protein>
<proteinExistence type="predicted"/>
<accession>A0A2N9J4C5</accession>
<name>A0A2N9J4C5_FAGSY</name>
<organism evidence="1">
    <name type="scientific">Fagus sylvatica</name>
    <name type="common">Beechnut</name>
    <dbReference type="NCBI Taxonomy" id="28930"/>
    <lineage>
        <taxon>Eukaryota</taxon>
        <taxon>Viridiplantae</taxon>
        <taxon>Streptophyta</taxon>
        <taxon>Embryophyta</taxon>
        <taxon>Tracheophyta</taxon>
        <taxon>Spermatophyta</taxon>
        <taxon>Magnoliopsida</taxon>
        <taxon>eudicotyledons</taxon>
        <taxon>Gunneridae</taxon>
        <taxon>Pentapetalae</taxon>
        <taxon>rosids</taxon>
        <taxon>fabids</taxon>
        <taxon>Fagales</taxon>
        <taxon>Fagaceae</taxon>
        <taxon>Fagus</taxon>
    </lineage>
</organism>
<sequence length="135" mass="14702">MAKTLPYPYRVPHGYGYCRGTAACVPPAYPFSAKKKKKFRYGFGTGRVRYGVKPKRRRFRLKTEALFSFSATPITAGKLGSLSSALSLSLPPPLVLGSFSSALCLSLPPPPVSSDLSPLLSVSHFLHHRCSFLSP</sequence>
<evidence type="ECO:0000313" key="1">
    <source>
        <dbReference type="EMBL" id="SPD32337.1"/>
    </source>
</evidence>
<dbReference type="AlphaFoldDB" id="A0A2N9J4C5"/>
<gene>
    <name evidence="1" type="ORF">FSB_LOCUS60219</name>
</gene>
<dbReference type="EMBL" id="OIVN01006399">
    <property type="protein sequence ID" value="SPD32337.1"/>
    <property type="molecule type" value="Genomic_DNA"/>
</dbReference>